<accession>A0A1Z4F4R5</accession>
<name>A0A1Z4F4R5_9MYCO</name>
<keyword evidence="2" id="KW-1133">Transmembrane helix</keyword>
<keyword evidence="2" id="KW-0472">Membrane</keyword>
<evidence type="ECO:0000313" key="4">
    <source>
        <dbReference type="EMBL" id="BAY00211.1"/>
    </source>
</evidence>
<gene>
    <name evidence="4" type="ORF">MSTE_04919</name>
</gene>
<reference evidence="4 5" key="2">
    <citation type="journal article" date="2017" name="Int. J. Syst. Evol. Microbiol.">
        <title>Mycobacterium stephanolepidis sp. nov., a rapidly growing species related to Mycobacterium chelonae, isolated from marine teleost fish, Stephanolepis cirrhifer.</title>
        <authorList>
            <person name="Fukano H."/>
            <person name="Wada S."/>
            <person name="Kurata O."/>
            <person name="Katayama K."/>
            <person name="Fujiwara N."/>
            <person name="Hoshino Y."/>
        </authorList>
    </citation>
    <scope>NUCLEOTIDE SEQUENCE [LARGE SCALE GENOMIC DNA]</scope>
    <source>
        <strain evidence="4 5">NJB0901</strain>
    </source>
</reference>
<keyword evidence="5" id="KW-1185">Reference proteome</keyword>
<feature type="transmembrane region" description="Helical" evidence="2">
    <location>
        <begin position="21"/>
        <end position="44"/>
    </location>
</feature>
<feature type="transmembrane region" description="Helical" evidence="2">
    <location>
        <begin position="212"/>
        <end position="231"/>
    </location>
</feature>
<dbReference type="InterPro" id="IPR025711">
    <property type="entry name" value="PepSY"/>
</dbReference>
<dbReference type="EMBL" id="AP018165">
    <property type="protein sequence ID" value="BAY00211.1"/>
    <property type="molecule type" value="Genomic_DNA"/>
</dbReference>
<dbReference type="InterPro" id="IPR005625">
    <property type="entry name" value="PepSY-ass_TM"/>
</dbReference>
<dbReference type="Pfam" id="PF03929">
    <property type="entry name" value="PepSY_TM"/>
    <property type="match status" value="1"/>
</dbReference>
<evidence type="ECO:0000256" key="2">
    <source>
        <dbReference type="SAM" id="Phobius"/>
    </source>
</evidence>
<reference evidence="5" key="1">
    <citation type="journal article" date="2017" name="Genome Announc.">
        <title>Complete Genome Sequence of Mycobacterium stephanolepidis.</title>
        <authorList>
            <person name="Fukano H."/>
            <person name="Yoshida M."/>
            <person name="Katayama Y."/>
            <person name="Omatsu T."/>
            <person name="Mizutani T."/>
            <person name="Kurata O."/>
            <person name="Wada S."/>
            <person name="Hoshino Y."/>
        </authorList>
    </citation>
    <scope>NUCLEOTIDE SEQUENCE [LARGE SCALE GENOMIC DNA]</scope>
    <source>
        <strain evidence="5">NJB0901</strain>
    </source>
</reference>
<evidence type="ECO:0000313" key="5">
    <source>
        <dbReference type="Proteomes" id="UP000217954"/>
    </source>
</evidence>
<protein>
    <recommendedName>
        <fullName evidence="3">PepSY domain-containing protein</fullName>
    </recommendedName>
</protein>
<dbReference type="PANTHER" id="PTHR34219">
    <property type="entry name" value="IRON-REGULATED INNER MEMBRANE PROTEIN-RELATED"/>
    <property type="match status" value="1"/>
</dbReference>
<feature type="transmembrane region" description="Helical" evidence="2">
    <location>
        <begin position="369"/>
        <end position="390"/>
    </location>
</feature>
<feature type="domain" description="PepSY" evidence="3">
    <location>
        <begin position="267"/>
        <end position="305"/>
    </location>
</feature>
<dbReference type="Pfam" id="PF03413">
    <property type="entry name" value="PepSY"/>
    <property type="match status" value="1"/>
</dbReference>
<organism evidence="4 5">
    <name type="scientific">[Mycobacterium] stephanolepidis</name>
    <dbReference type="NCBI Taxonomy" id="1520670"/>
    <lineage>
        <taxon>Bacteria</taxon>
        <taxon>Bacillati</taxon>
        <taxon>Actinomycetota</taxon>
        <taxon>Actinomycetes</taxon>
        <taxon>Mycobacteriales</taxon>
        <taxon>Mycobacteriaceae</taxon>
        <taxon>Mycobacteroides</taxon>
    </lineage>
</organism>
<evidence type="ECO:0000259" key="3">
    <source>
        <dbReference type="Pfam" id="PF03413"/>
    </source>
</evidence>
<dbReference type="AlphaFoldDB" id="A0A1Z4F4R5"/>
<feature type="region of interest" description="Disordered" evidence="1">
    <location>
        <begin position="407"/>
        <end position="428"/>
    </location>
</feature>
<evidence type="ECO:0000256" key="1">
    <source>
        <dbReference type="SAM" id="MobiDB-lite"/>
    </source>
</evidence>
<feature type="transmembrane region" description="Helical" evidence="2">
    <location>
        <begin position="168"/>
        <end position="191"/>
    </location>
</feature>
<keyword evidence="2" id="KW-0812">Transmembrane</keyword>
<feature type="compositionally biased region" description="Polar residues" evidence="1">
    <location>
        <begin position="416"/>
        <end position="428"/>
    </location>
</feature>
<dbReference type="KEGG" id="mste:MSTE_04919"/>
<proteinExistence type="predicted"/>
<dbReference type="Proteomes" id="UP000217954">
    <property type="component" value="Chromosome"/>
</dbReference>
<sequence>MATPRRRRVSLKFRRTLVLAHRWIGLIGGLLVVIISTSGAILVYQPELVRALHPEIFRTTSAAKPVGFARAITEVQSHYPEIQLASASLKDGVYLLSASGTRDTFFVDAGTGLLNGRIDLGAGVLGFLVNMHDCGFTCEGYSGYVPFLTQPSPLAQLDAFAGMSWGSALLALAALILLLLVVPAPYIWWKAIRKLSNALRVRWASGRFARDFDLHAMIGIVATAPLIVWGLTGTQFEVPGLTTLWYSFTGGQASENTFAGGPGEQNITVERAVDAAARQFPGSEVTWIGLPDDDNAFYTVDLLDPGEPDLRAHSLNYHGNRSVGVDAHDAGHVQILRDKPATASNAIADEWAGPAAHFGLAVNGYWRSIWFVLGMAPLMLGLTGLSTWHWRRRARLRARLRNAQVSGAGAKAPVSATRTTSPVAEQAQGQRMSARSVCRVAARCTRWCPPGRWFADRLRASPAS</sequence>